<dbReference type="GO" id="GO:0055085">
    <property type="term" value="P:transmembrane transport"/>
    <property type="evidence" value="ECO:0007669"/>
    <property type="project" value="InterPro"/>
</dbReference>
<keyword evidence="5" id="KW-0677">Repeat</keyword>
<keyword evidence="3 11" id="KW-0813">Transport</keyword>
<evidence type="ECO:0000256" key="6">
    <source>
        <dbReference type="ARBA" id="ARBA00022792"/>
    </source>
</evidence>
<feature type="repeat" description="Solcar" evidence="10">
    <location>
        <begin position="167"/>
        <end position="255"/>
    </location>
</feature>
<keyword evidence="13" id="KW-1185">Reference proteome</keyword>
<dbReference type="EMBL" id="WJXA01000007">
    <property type="protein sequence ID" value="KAF7137676.1"/>
    <property type="molecule type" value="Genomic_DNA"/>
</dbReference>
<evidence type="ECO:0000256" key="10">
    <source>
        <dbReference type="PROSITE-ProRule" id="PRU00282"/>
    </source>
</evidence>
<evidence type="ECO:0000256" key="4">
    <source>
        <dbReference type="ARBA" id="ARBA00022692"/>
    </source>
</evidence>
<dbReference type="InterPro" id="IPR018108">
    <property type="entry name" value="MCP_transmembrane"/>
</dbReference>
<organism evidence="12 13">
    <name type="scientific">Rhododendron simsii</name>
    <name type="common">Sims's rhododendron</name>
    <dbReference type="NCBI Taxonomy" id="118357"/>
    <lineage>
        <taxon>Eukaryota</taxon>
        <taxon>Viridiplantae</taxon>
        <taxon>Streptophyta</taxon>
        <taxon>Embryophyta</taxon>
        <taxon>Tracheophyta</taxon>
        <taxon>Spermatophyta</taxon>
        <taxon>Magnoliopsida</taxon>
        <taxon>eudicotyledons</taxon>
        <taxon>Gunneridae</taxon>
        <taxon>Pentapetalae</taxon>
        <taxon>asterids</taxon>
        <taxon>Ericales</taxon>
        <taxon>Ericaceae</taxon>
        <taxon>Ericoideae</taxon>
        <taxon>Rhodoreae</taxon>
        <taxon>Rhododendron</taxon>
    </lineage>
</organism>
<dbReference type="PROSITE" id="PS50920">
    <property type="entry name" value="SOLCAR"/>
    <property type="match status" value="3"/>
</dbReference>
<accession>A0A834LIK1</accession>
<dbReference type="Proteomes" id="UP000626092">
    <property type="component" value="Unassembled WGS sequence"/>
</dbReference>
<evidence type="ECO:0000256" key="9">
    <source>
        <dbReference type="ARBA" id="ARBA00023136"/>
    </source>
</evidence>
<keyword evidence="7" id="KW-1133">Transmembrane helix</keyword>
<dbReference type="AlphaFoldDB" id="A0A834LIK1"/>
<feature type="repeat" description="Solcar" evidence="10">
    <location>
        <begin position="270"/>
        <end position="371"/>
    </location>
</feature>
<proteinExistence type="inferred from homology"/>
<comment type="similarity">
    <text evidence="2 11">Belongs to the mitochondrial carrier (TC 2.A.29) family.</text>
</comment>
<protein>
    <recommendedName>
        <fullName evidence="14">Mitochondrial adenine nucleotide transporter ADNT1</fullName>
    </recommendedName>
</protein>
<keyword evidence="4 10" id="KW-0812">Transmembrane</keyword>
<dbReference type="InterPro" id="IPR002067">
    <property type="entry name" value="MCP"/>
</dbReference>
<keyword evidence="9 10" id="KW-0472">Membrane</keyword>
<evidence type="ECO:0000256" key="1">
    <source>
        <dbReference type="ARBA" id="ARBA00004448"/>
    </source>
</evidence>
<evidence type="ECO:0000256" key="11">
    <source>
        <dbReference type="RuleBase" id="RU000488"/>
    </source>
</evidence>
<reference evidence="12" key="1">
    <citation type="submission" date="2019-11" db="EMBL/GenBank/DDBJ databases">
        <authorList>
            <person name="Liu Y."/>
            <person name="Hou J."/>
            <person name="Li T.-Q."/>
            <person name="Guan C.-H."/>
            <person name="Wu X."/>
            <person name="Wu H.-Z."/>
            <person name="Ling F."/>
            <person name="Zhang R."/>
            <person name="Shi X.-G."/>
            <person name="Ren J.-P."/>
            <person name="Chen E.-F."/>
            <person name="Sun J.-M."/>
        </authorList>
    </citation>
    <scope>NUCLEOTIDE SEQUENCE</scope>
    <source>
        <strain evidence="12">Adult_tree_wgs_1</strain>
        <tissue evidence="12">Leaves</tissue>
    </source>
</reference>
<evidence type="ECO:0000256" key="3">
    <source>
        <dbReference type="ARBA" id="ARBA00022448"/>
    </source>
</evidence>
<dbReference type="GO" id="GO:0005743">
    <property type="term" value="C:mitochondrial inner membrane"/>
    <property type="evidence" value="ECO:0007669"/>
    <property type="project" value="UniProtKB-SubCell"/>
</dbReference>
<sequence>MASEDVVGKTSETAVSTIVNLAEEAKIASEGVKAPTHAALLSICKSLVAGGVAGGVSRTAVAPLERLKILLQVQNPHSIKYSGTVQGLKYIWRTEGFRGLFKGNGTNCARIVPNSAVKFFSYEEASKYATMPPVVLLGNSMVLSTANWKCSESYLRVEFSLAEDAELTPLLRLGAGACAGIIAMSATYPMDMVRGRLTVQTATSPRHYRGIAHALSTVFREEGPRALYKGWLPSVIGVIPYVGLNFAVYESLKDWLIKSRPFGLAQDADLSVTTKLACGAAAGTVGQTVAYPLDVIRRRMQMVGWKDAASVVTGDGKSKAPLEYSGMVDAFRQTVRHEGFGALYKGLVPNSVKVVPSIAIAFVTYEVVKDILGVEIRISD</sequence>
<dbReference type="PRINTS" id="PR00926">
    <property type="entry name" value="MITOCARRIER"/>
</dbReference>
<evidence type="ECO:0008006" key="14">
    <source>
        <dbReference type="Google" id="ProtNLM"/>
    </source>
</evidence>
<evidence type="ECO:0000256" key="2">
    <source>
        <dbReference type="ARBA" id="ARBA00006375"/>
    </source>
</evidence>
<dbReference type="SUPFAM" id="SSF103506">
    <property type="entry name" value="Mitochondrial carrier"/>
    <property type="match status" value="1"/>
</dbReference>
<evidence type="ECO:0000313" key="13">
    <source>
        <dbReference type="Proteomes" id="UP000626092"/>
    </source>
</evidence>
<dbReference type="Gene3D" id="1.50.40.10">
    <property type="entry name" value="Mitochondrial carrier domain"/>
    <property type="match status" value="1"/>
</dbReference>
<evidence type="ECO:0000313" key="12">
    <source>
        <dbReference type="EMBL" id="KAF7137676.1"/>
    </source>
</evidence>
<comment type="subcellular location">
    <subcellularLocation>
        <location evidence="1">Mitochondrion inner membrane</location>
        <topology evidence="1">Multi-pass membrane protein</topology>
    </subcellularLocation>
</comment>
<comment type="caution">
    <text evidence="12">The sequence shown here is derived from an EMBL/GenBank/DDBJ whole genome shotgun (WGS) entry which is preliminary data.</text>
</comment>
<evidence type="ECO:0000256" key="5">
    <source>
        <dbReference type="ARBA" id="ARBA00022737"/>
    </source>
</evidence>
<dbReference type="PANTHER" id="PTHR24089">
    <property type="entry name" value="SOLUTE CARRIER FAMILY 25"/>
    <property type="match status" value="1"/>
</dbReference>
<dbReference type="InterPro" id="IPR023395">
    <property type="entry name" value="MCP_dom_sf"/>
</dbReference>
<evidence type="ECO:0000256" key="8">
    <source>
        <dbReference type="ARBA" id="ARBA00023128"/>
    </source>
</evidence>
<feature type="repeat" description="Solcar" evidence="10">
    <location>
        <begin position="41"/>
        <end position="128"/>
    </location>
</feature>
<dbReference type="FunFam" id="1.50.40.10:FF:000116">
    <property type="entry name" value="Mitochondrial substrate carrier"/>
    <property type="match status" value="1"/>
</dbReference>
<keyword evidence="6" id="KW-0999">Mitochondrion inner membrane</keyword>
<name>A0A834LIK1_RHOSS</name>
<keyword evidence="8" id="KW-0496">Mitochondrion</keyword>
<dbReference type="OrthoDB" id="270584at2759"/>
<gene>
    <name evidence="12" type="ORF">RHSIM_Rhsim07G0083900</name>
</gene>
<dbReference type="Pfam" id="PF00153">
    <property type="entry name" value="Mito_carr"/>
    <property type="match status" value="3"/>
</dbReference>
<evidence type="ECO:0000256" key="7">
    <source>
        <dbReference type="ARBA" id="ARBA00022989"/>
    </source>
</evidence>